<feature type="non-terminal residue" evidence="1">
    <location>
        <position position="207"/>
    </location>
</feature>
<gene>
    <name evidence="1" type="ORF">RFI_32635</name>
</gene>
<name>X6LVK6_RETFI</name>
<reference evidence="1 2" key="1">
    <citation type="journal article" date="2013" name="Curr. Biol.">
        <title>The Genome of the Foraminiferan Reticulomyxa filosa.</title>
        <authorList>
            <person name="Glockner G."/>
            <person name="Hulsmann N."/>
            <person name="Schleicher M."/>
            <person name="Noegel A.A."/>
            <person name="Eichinger L."/>
            <person name="Gallinger C."/>
            <person name="Pawlowski J."/>
            <person name="Sierra R."/>
            <person name="Euteneuer U."/>
            <person name="Pillet L."/>
            <person name="Moustafa A."/>
            <person name="Platzer M."/>
            <person name="Groth M."/>
            <person name="Szafranski K."/>
            <person name="Schliwa M."/>
        </authorList>
    </citation>
    <scope>NUCLEOTIDE SEQUENCE [LARGE SCALE GENOMIC DNA]</scope>
</reference>
<dbReference type="AlphaFoldDB" id="X6LVK6"/>
<proteinExistence type="predicted"/>
<evidence type="ECO:0000313" key="1">
    <source>
        <dbReference type="EMBL" id="ETO04760.1"/>
    </source>
</evidence>
<keyword evidence="2" id="KW-1185">Reference proteome</keyword>
<comment type="caution">
    <text evidence="1">The sequence shown here is derived from an EMBL/GenBank/DDBJ whole genome shotgun (WGS) entry which is preliminary data.</text>
</comment>
<accession>X6LVK6</accession>
<dbReference type="EMBL" id="ASPP01028969">
    <property type="protein sequence ID" value="ETO04760.1"/>
    <property type="molecule type" value="Genomic_DNA"/>
</dbReference>
<protein>
    <submittedName>
        <fullName evidence="1">Uncharacterized protein</fullName>
    </submittedName>
</protein>
<sequence length="207" mass="24070">MKILSLQMGLSKKKLSLAIYFANFLFDKFQFADYPNGNQINVANKKKKNKGKTKVKMRRIGRKRNLVGEKADERKVETTALEGDRSHSKRVHFSAELVEIIEPTKIEEKDEQSEGTVPVRRRSLRKLDDATAKRKQFLQMAKTNEVNDLSVFIAHQYYSYLEDGKSPLDALTLVAQKWEIKKDAVIEHLDACEFECMFHLYLPLFHF</sequence>
<dbReference type="Proteomes" id="UP000023152">
    <property type="component" value="Unassembled WGS sequence"/>
</dbReference>
<evidence type="ECO:0000313" key="2">
    <source>
        <dbReference type="Proteomes" id="UP000023152"/>
    </source>
</evidence>
<organism evidence="1 2">
    <name type="scientific">Reticulomyxa filosa</name>
    <dbReference type="NCBI Taxonomy" id="46433"/>
    <lineage>
        <taxon>Eukaryota</taxon>
        <taxon>Sar</taxon>
        <taxon>Rhizaria</taxon>
        <taxon>Retaria</taxon>
        <taxon>Foraminifera</taxon>
        <taxon>Monothalamids</taxon>
        <taxon>Reticulomyxidae</taxon>
        <taxon>Reticulomyxa</taxon>
    </lineage>
</organism>